<organism evidence="3 4">
    <name type="scientific">Mycobacterium xenopi</name>
    <dbReference type="NCBI Taxonomy" id="1789"/>
    <lineage>
        <taxon>Bacteria</taxon>
        <taxon>Bacillati</taxon>
        <taxon>Actinomycetota</taxon>
        <taxon>Actinomycetes</taxon>
        <taxon>Mycobacteriales</taxon>
        <taxon>Mycobacteriaceae</taxon>
        <taxon>Mycobacterium</taxon>
    </lineage>
</organism>
<dbReference type="EMBL" id="AP022314">
    <property type="protein sequence ID" value="BBU23672.1"/>
    <property type="molecule type" value="Genomic_DNA"/>
</dbReference>
<feature type="domain" description="HTH cro/C1-type" evidence="2">
    <location>
        <begin position="9"/>
        <end position="74"/>
    </location>
</feature>
<dbReference type="Pfam" id="PF13443">
    <property type="entry name" value="HTH_26"/>
    <property type="match status" value="1"/>
</dbReference>
<dbReference type="Proteomes" id="UP000464624">
    <property type="component" value="Chromosome"/>
</dbReference>
<dbReference type="Gene3D" id="1.10.260.40">
    <property type="entry name" value="lambda repressor-like DNA-binding domains"/>
    <property type="match status" value="1"/>
</dbReference>
<dbReference type="RefSeq" id="WP_085196399.1">
    <property type="nucleotide sequence ID" value="NZ_AP022314.1"/>
</dbReference>
<evidence type="ECO:0000313" key="3">
    <source>
        <dbReference type="EMBL" id="BBU23672.1"/>
    </source>
</evidence>
<evidence type="ECO:0000256" key="1">
    <source>
        <dbReference type="SAM" id="MobiDB-lite"/>
    </source>
</evidence>
<sequence length="110" mass="12505">MKQMDYAWHLRMKMAEKGMFSTTDLQPHLADRGVSLSREQVYRMVTGQPQRLSMHTLIALCDILECTPNDLIEPKITEVATRKAAGQSNSTVTAMSSARRTKIRRPGEQR</sequence>
<dbReference type="InterPro" id="IPR010982">
    <property type="entry name" value="Lambda_DNA-bd_dom_sf"/>
</dbReference>
<dbReference type="GO" id="GO:0003677">
    <property type="term" value="F:DNA binding"/>
    <property type="evidence" value="ECO:0007669"/>
    <property type="project" value="InterPro"/>
</dbReference>
<reference evidence="3 4" key="1">
    <citation type="submission" date="2019-12" db="EMBL/GenBank/DDBJ databases">
        <title>Complete genome sequence of Mycolicibacterium xenopi str. JCM15661T.</title>
        <authorList>
            <person name="Yoshida M."/>
            <person name="Fukano H."/>
            <person name="Asakura T."/>
            <person name="Hoshino Y."/>
        </authorList>
    </citation>
    <scope>NUCLEOTIDE SEQUENCE [LARGE SCALE GENOMIC DNA]</scope>
    <source>
        <strain evidence="3 4">JCM 15661T</strain>
    </source>
</reference>
<dbReference type="InterPro" id="IPR001387">
    <property type="entry name" value="Cro/C1-type_HTH"/>
</dbReference>
<protein>
    <recommendedName>
        <fullName evidence="2">HTH cro/C1-type domain-containing protein</fullName>
    </recommendedName>
</protein>
<dbReference type="SUPFAM" id="SSF47413">
    <property type="entry name" value="lambda repressor-like DNA-binding domains"/>
    <property type="match status" value="1"/>
</dbReference>
<dbReference type="KEGG" id="mxe:MYXE_34620"/>
<dbReference type="AlphaFoldDB" id="A0AAD1H3F7"/>
<evidence type="ECO:0000313" key="4">
    <source>
        <dbReference type="Proteomes" id="UP000464624"/>
    </source>
</evidence>
<evidence type="ECO:0000259" key="2">
    <source>
        <dbReference type="Pfam" id="PF13443"/>
    </source>
</evidence>
<feature type="region of interest" description="Disordered" evidence="1">
    <location>
        <begin position="83"/>
        <end position="110"/>
    </location>
</feature>
<feature type="compositionally biased region" description="Polar residues" evidence="1">
    <location>
        <begin position="86"/>
        <end position="98"/>
    </location>
</feature>
<proteinExistence type="predicted"/>
<accession>A0AAD1H3F7</accession>
<gene>
    <name evidence="3" type="ORF">MYXE_34620</name>
</gene>
<name>A0AAD1H3F7_MYCXE</name>